<dbReference type="AlphaFoldDB" id="A0A0J7N4S8"/>
<organism evidence="1 2">
    <name type="scientific">Lasius niger</name>
    <name type="common">Black garden ant</name>
    <dbReference type="NCBI Taxonomy" id="67767"/>
    <lineage>
        <taxon>Eukaryota</taxon>
        <taxon>Metazoa</taxon>
        <taxon>Ecdysozoa</taxon>
        <taxon>Arthropoda</taxon>
        <taxon>Hexapoda</taxon>
        <taxon>Insecta</taxon>
        <taxon>Pterygota</taxon>
        <taxon>Neoptera</taxon>
        <taxon>Endopterygota</taxon>
        <taxon>Hymenoptera</taxon>
        <taxon>Apocrita</taxon>
        <taxon>Aculeata</taxon>
        <taxon>Formicoidea</taxon>
        <taxon>Formicidae</taxon>
        <taxon>Formicinae</taxon>
        <taxon>Lasius</taxon>
        <taxon>Lasius</taxon>
    </lineage>
</organism>
<proteinExistence type="predicted"/>
<dbReference type="PaxDb" id="67767-A0A0J7N4S8"/>
<accession>A0A0J7N4S8</accession>
<sequence length="145" mass="15360">MVVALKRADCLVVLKRADCLVVLKRADCLVVLKRAVYSHLSRHSIRGVVRVYLGGPQRPRKAAGVPGGVYDGSGVGVSVWVAATPVVSQSERSDYVPWSATVVSVWVADARVGASQSERSDCVPWSATVEAGTCVPLWTLLGGSV</sequence>
<gene>
    <name evidence="1" type="ORF">RF55_12980</name>
</gene>
<dbReference type="EMBL" id="LBMM01010102">
    <property type="protein sequence ID" value="KMQ87675.1"/>
    <property type="molecule type" value="Genomic_DNA"/>
</dbReference>
<protein>
    <submittedName>
        <fullName evidence="1">Uncharacterized protein</fullName>
    </submittedName>
</protein>
<dbReference type="Proteomes" id="UP000036403">
    <property type="component" value="Unassembled WGS sequence"/>
</dbReference>
<evidence type="ECO:0000313" key="2">
    <source>
        <dbReference type="Proteomes" id="UP000036403"/>
    </source>
</evidence>
<name>A0A0J7N4S8_LASNI</name>
<keyword evidence="2" id="KW-1185">Reference proteome</keyword>
<reference evidence="1 2" key="1">
    <citation type="submission" date="2015-04" db="EMBL/GenBank/DDBJ databases">
        <title>Lasius niger genome sequencing.</title>
        <authorList>
            <person name="Konorov E.A."/>
            <person name="Nikitin M.A."/>
            <person name="Kirill M.V."/>
            <person name="Chang P."/>
        </authorList>
    </citation>
    <scope>NUCLEOTIDE SEQUENCE [LARGE SCALE GENOMIC DNA]</scope>
    <source>
        <tissue evidence="1">Whole</tissue>
    </source>
</reference>
<evidence type="ECO:0000313" key="1">
    <source>
        <dbReference type="EMBL" id="KMQ87675.1"/>
    </source>
</evidence>
<comment type="caution">
    <text evidence="1">The sequence shown here is derived from an EMBL/GenBank/DDBJ whole genome shotgun (WGS) entry which is preliminary data.</text>
</comment>